<dbReference type="eggNOG" id="COG1629">
    <property type="taxonomic scope" value="Bacteria"/>
</dbReference>
<dbReference type="Gene3D" id="2.40.170.20">
    <property type="entry name" value="TonB-dependent receptor, beta-barrel domain"/>
    <property type="match status" value="1"/>
</dbReference>
<evidence type="ECO:0000256" key="4">
    <source>
        <dbReference type="RuleBase" id="RU003357"/>
    </source>
</evidence>
<organism evidence="8 9">
    <name type="scientific">Asticcacaulis biprosthecium C19</name>
    <dbReference type="NCBI Taxonomy" id="715226"/>
    <lineage>
        <taxon>Bacteria</taxon>
        <taxon>Pseudomonadati</taxon>
        <taxon>Pseudomonadota</taxon>
        <taxon>Alphaproteobacteria</taxon>
        <taxon>Caulobacterales</taxon>
        <taxon>Caulobacteraceae</taxon>
        <taxon>Asticcacaulis</taxon>
    </lineage>
</organism>
<evidence type="ECO:0000256" key="5">
    <source>
        <dbReference type="SAM" id="SignalP"/>
    </source>
</evidence>
<dbReference type="Pfam" id="PF00593">
    <property type="entry name" value="TonB_dep_Rec_b-barrel"/>
    <property type="match status" value="1"/>
</dbReference>
<dbReference type="OrthoDB" id="5476657at2"/>
<evidence type="ECO:0000313" key="8">
    <source>
        <dbReference type="EMBL" id="EGF90125.1"/>
    </source>
</evidence>
<evidence type="ECO:0000256" key="1">
    <source>
        <dbReference type="ARBA" id="ARBA00004442"/>
    </source>
</evidence>
<dbReference type="GO" id="GO:0009279">
    <property type="term" value="C:cell outer membrane"/>
    <property type="evidence" value="ECO:0007669"/>
    <property type="project" value="UniProtKB-SubCell"/>
</dbReference>
<keyword evidence="4" id="KW-0798">TonB box</keyword>
<proteinExistence type="inferred from homology"/>
<feature type="domain" description="TonB-dependent receptor-like beta-barrel" evidence="6">
    <location>
        <begin position="336"/>
        <end position="855"/>
    </location>
</feature>
<dbReference type="InterPro" id="IPR036942">
    <property type="entry name" value="Beta-barrel_TonB_sf"/>
</dbReference>
<name>F4QRJ9_9CAUL</name>
<dbReference type="InterPro" id="IPR012910">
    <property type="entry name" value="Plug_dom"/>
</dbReference>
<dbReference type="InterPro" id="IPR010104">
    <property type="entry name" value="TonB_rcpt_bac"/>
</dbReference>
<dbReference type="InterPro" id="IPR000531">
    <property type="entry name" value="Beta-barrel_TonB"/>
</dbReference>
<evidence type="ECO:0000313" key="9">
    <source>
        <dbReference type="Proteomes" id="UP000006512"/>
    </source>
</evidence>
<evidence type="ECO:0000256" key="3">
    <source>
        <dbReference type="ARBA" id="ARBA00023237"/>
    </source>
</evidence>
<dbReference type="eggNOG" id="COG4771">
    <property type="taxonomic scope" value="Bacteria"/>
</dbReference>
<dbReference type="HOGENOM" id="CLU_006935_1_2_5"/>
<comment type="subcellular location">
    <subcellularLocation>
        <location evidence="1 4">Cell outer membrane</location>
    </subcellularLocation>
</comment>
<dbReference type="Pfam" id="PF07715">
    <property type="entry name" value="Plug"/>
    <property type="match status" value="1"/>
</dbReference>
<comment type="similarity">
    <text evidence="4">Belongs to the TonB-dependent receptor family.</text>
</comment>
<dbReference type="NCBIfam" id="TIGR01782">
    <property type="entry name" value="TonB-Xanth-Caul"/>
    <property type="match status" value="1"/>
</dbReference>
<reference evidence="9" key="1">
    <citation type="submission" date="2011-03" db="EMBL/GenBank/DDBJ databases">
        <title>Draft genome sequence of Brevundimonas diminuta.</title>
        <authorList>
            <person name="Brown P.J.B."/>
            <person name="Buechlein A."/>
            <person name="Hemmerich C."/>
            <person name="Brun Y.V."/>
        </authorList>
    </citation>
    <scope>NUCLEOTIDE SEQUENCE [LARGE SCALE GENOMIC DNA]</scope>
    <source>
        <strain evidence="9">C19</strain>
    </source>
</reference>
<keyword evidence="2 4" id="KW-0472">Membrane</keyword>
<keyword evidence="5" id="KW-0732">Signal</keyword>
<feature type="signal peptide" evidence="5">
    <location>
        <begin position="1"/>
        <end position="27"/>
    </location>
</feature>
<keyword evidence="3" id="KW-0998">Cell outer membrane</keyword>
<feature type="chain" id="PRO_5003314372" evidence="5">
    <location>
        <begin position="28"/>
        <end position="888"/>
    </location>
</feature>
<accession>F4QRJ9</accession>
<dbReference type="Proteomes" id="UP000006512">
    <property type="component" value="Unassembled WGS sequence"/>
</dbReference>
<evidence type="ECO:0000259" key="6">
    <source>
        <dbReference type="Pfam" id="PF00593"/>
    </source>
</evidence>
<sequence>MLFSKKGALRLALMAGASFISVGQVYAQDAQVATGEEVVVRGRRPLAESQEAAMKVQKNSDSLVTVLSADAIGDLPDQNVAQAVSRLPGVGIERDQGQGRYVNLRGAPRYWTTLSFDGLSVVSPEGRQTRFDNIPSAIASQVTIQKAIVPSMPGDTVAGNVDIRTRRAFDYKGQKITGKFGLGHVELGDGQELDASLVYSNIFLDGKLGIVAQASYYSREMATENWETDPYATPRAVDTSKRFAVDTKNKHYRLTRENTSASLRFDYKFDTNNTVFASTIYSDYHDDELRDQFIVNLDGQSTNAAGVAYNSDANFTASDPKVGTVYGARLNARITYRDNYDTMATNTLGGEHRFGDALNASWRLNYTWTENRGDNPAEIRFRSGSNFASRPTVNYDFRDTSANFFELFRTTGTTTARVKGDRVMNVEDFTMPLNQISMFEAAEVTKAWTGKVDFDYQTVLFGRETKVEFGGLYTTREKENRDYGFSGSTSGSTLTYSQLAQDGGYLGEQHLGYTFRYSNRDAVLNTIATSRGSTALTENLANYWKVSEDITAAYLMATTEFDWGNIVYGARVEAINNTGEAYTFVGSTNNGLLESKSDETLVYPSVHLNWNLSDRLKARFGLTTSASRADFDDLRPNFTIDDTADSISGGNPDANPEKQVGLDAYLEYYGSNDTFFSAGVFYKDISDVLLSTSTTYGKDDLDVTGFDRTNYTYSTVINGGDGHIQGLELFASTSAESLVESHNLPAWLGGFGVRASATFTESELNLGARTISLSGTSDSVYNVQAIYEKYGLTVRLAAQYRTPWLQDIGSYTTVAGKIVPNGNGDIYWDKDLEVDLSVRYQINDNFEVFADGVNLTNDGAARFGDTDQYPIEYEKFGKRFIAGVRFNF</sequence>
<keyword evidence="8" id="KW-0675">Receptor</keyword>
<evidence type="ECO:0000259" key="7">
    <source>
        <dbReference type="Pfam" id="PF07715"/>
    </source>
</evidence>
<dbReference type="InterPro" id="IPR037066">
    <property type="entry name" value="Plug_dom_sf"/>
</dbReference>
<evidence type="ECO:0000256" key="2">
    <source>
        <dbReference type="ARBA" id="ARBA00023136"/>
    </source>
</evidence>
<feature type="domain" description="TonB-dependent receptor plug" evidence="7">
    <location>
        <begin position="58"/>
        <end position="155"/>
    </location>
</feature>
<dbReference type="PANTHER" id="PTHR40980:SF4">
    <property type="entry name" value="TONB-DEPENDENT RECEPTOR-LIKE BETA-BARREL DOMAIN-CONTAINING PROTEIN"/>
    <property type="match status" value="1"/>
</dbReference>
<gene>
    <name evidence="8" type="ORF">ABI_31380</name>
</gene>
<dbReference type="RefSeq" id="WP_006273923.1">
    <property type="nucleotide sequence ID" value="NZ_GL883079.1"/>
</dbReference>
<dbReference type="EMBL" id="GL883079">
    <property type="protein sequence ID" value="EGF90125.1"/>
    <property type="molecule type" value="Genomic_DNA"/>
</dbReference>
<dbReference type="PANTHER" id="PTHR40980">
    <property type="entry name" value="PLUG DOMAIN-CONTAINING PROTEIN"/>
    <property type="match status" value="1"/>
</dbReference>
<protein>
    <submittedName>
        <fullName evidence="8">TonB-dependent receptor family protein</fullName>
    </submittedName>
</protein>
<dbReference type="AlphaFoldDB" id="F4QRJ9"/>
<dbReference type="Gene3D" id="2.170.130.10">
    <property type="entry name" value="TonB-dependent receptor, plug domain"/>
    <property type="match status" value="1"/>
</dbReference>
<keyword evidence="9" id="KW-1185">Reference proteome</keyword>
<dbReference type="SUPFAM" id="SSF56935">
    <property type="entry name" value="Porins"/>
    <property type="match status" value="1"/>
</dbReference>
<dbReference type="STRING" id="715226.ABI_31380"/>